<evidence type="ECO:0000313" key="2">
    <source>
        <dbReference type="Proteomes" id="UP000236630"/>
    </source>
</evidence>
<feature type="non-terminal residue" evidence="1">
    <location>
        <position position="1"/>
    </location>
</feature>
<comment type="caution">
    <text evidence="1">The sequence shown here is derived from an EMBL/GenBank/DDBJ whole genome shotgun (WGS) entry which is preliminary data.</text>
</comment>
<evidence type="ECO:0000313" key="1">
    <source>
        <dbReference type="EMBL" id="GAY56230.1"/>
    </source>
</evidence>
<dbReference type="AlphaFoldDB" id="A0A2H5PV39"/>
<name>A0A2H5PV39_CITUN</name>
<organism evidence="1 2">
    <name type="scientific">Citrus unshiu</name>
    <name type="common">Satsuma mandarin</name>
    <name type="synonym">Citrus nobilis var. unshiu</name>
    <dbReference type="NCBI Taxonomy" id="55188"/>
    <lineage>
        <taxon>Eukaryota</taxon>
        <taxon>Viridiplantae</taxon>
        <taxon>Streptophyta</taxon>
        <taxon>Embryophyta</taxon>
        <taxon>Tracheophyta</taxon>
        <taxon>Spermatophyta</taxon>
        <taxon>Magnoliopsida</taxon>
        <taxon>eudicotyledons</taxon>
        <taxon>Gunneridae</taxon>
        <taxon>Pentapetalae</taxon>
        <taxon>rosids</taxon>
        <taxon>malvids</taxon>
        <taxon>Sapindales</taxon>
        <taxon>Rutaceae</taxon>
        <taxon>Aurantioideae</taxon>
        <taxon>Citrus</taxon>
    </lineage>
</organism>
<keyword evidence="2" id="KW-1185">Reference proteome</keyword>
<gene>
    <name evidence="1" type="ORF">CUMW_170240</name>
</gene>
<protein>
    <submittedName>
        <fullName evidence="1">Uncharacterized protein</fullName>
    </submittedName>
</protein>
<proteinExistence type="predicted"/>
<sequence length="111" mass="12536">YTSICCTWFDPSIKNQVSLDKGLWHFALQLRHLSCAKSSRGISRLFGMQGIGLCMRVSLSLLCVLWARLKDDIDIAEIEALCFELELDIELSLSPLVVESDSLRIFQLLST</sequence>
<dbReference type="EMBL" id="BDQV01000133">
    <property type="protein sequence ID" value="GAY56230.1"/>
    <property type="molecule type" value="Genomic_DNA"/>
</dbReference>
<accession>A0A2H5PV39</accession>
<dbReference type="Proteomes" id="UP000236630">
    <property type="component" value="Unassembled WGS sequence"/>
</dbReference>
<reference evidence="1 2" key="1">
    <citation type="journal article" date="2017" name="Front. Genet.">
        <title>Draft sequencing of the heterozygous diploid genome of Satsuma (Citrus unshiu Marc.) using a hybrid assembly approach.</title>
        <authorList>
            <person name="Shimizu T."/>
            <person name="Tanizawa Y."/>
            <person name="Mochizuki T."/>
            <person name="Nagasaki H."/>
            <person name="Yoshioka T."/>
            <person name="Toyoda A."/>
            <person name="Fujiyama A."/>
            <person name="Kaminuma E."/>
            <person name="Nakamura Y."/>
        </authorList>
    </citation>
    <scope>NUCLEOTIDE SEQUENCE [LARGE SCALE GENOMIC DNA]</scope>
    <source>
        <strain evidence="2">cv. Miyagawa wase</strain>
    </source>
</reference>